<dbReference type="Proteomes" id="UP001597097">
    <property type="component" value="Unassembled WGS sequence"/>
</dbReference>
<organism evidence="1 2">
    <name type="scientific">Nonomuraea guangzhouensis</name>
    <dbReference type="NCBI Taxonomy" id="1291555"/>
    <lineage>
        <taxon>Bacteria</taxon>
        <taxon>Bacillati</taxon>
        <taxon>Actinomycetota</taxon>
        <taxon>Actinomycetes</taxon>
        <taxon>Streptosporangiales</taxon>
        <taxon>Streptosporangiaceae</taxon>
        <taxon>Nonomuraea</taxon>
    </lineage>
</organism>
<dbReference type="EMBL" id="JBHUCM010000045">
    <property type="protein sequence ID" value="MFD1545002.1"/>
    <property type="molecule type" value="Genomic_DNA"/>
</dbReference>
<reference evidence="2" key="1">
    <citation type="journal article" date="2019" name="Int. J. Syst. Evol. Microbiol.">
        <title>The Global Catalogue of Microorganisms (GCM) 10K type strain sequencing project: providing services to taxonomists for standard genome sequencing and annotation.</title>
        <authorList>
            <consortium name="The Broad Institute Genomics Platform"/>
            <consortium name="The Broad Institute Genome Sequencing Center for Infectious Disease"/>
            <person name="Wu L."/>
            <person name="Ma J."/>
        </authorList>
    </citation>
    <scope>NUCLEOTIDE SEQUENCE [LARGE SCALE GENOMIC DNA]</scope>
    <source>
        <strain evidence="2">CGMCC 1.15399</strain>
    </source>
</reference>
<proteinExistence type="predicted"/>
<protein>
    <submittedName>
        <fullName evidence="1">Uncharacterized protein</fullName>
    </submittedName>
</protein>
<evidence type="ECO:0000313" key="2">
    <source>
        <dbReference type="Proteomes" id="UP001597097"/>
    </source>
</evidence>
<evidence type="ECO:0000313" key="1">
    <source>
        <dbReference type="EMBL" id="MFD1545002.1"/>
    </source>
</evidence>
<gene>
    <name evidence="1" type="ORF">ACFSJ0_48720</name>
</gene>
<dbReference type="RefSeq" id="WP_219528974.1">
    <property type="nucleotide sequence ID" value="NZ_JAHKRM010000005.1"/>
</dbReference>
<accession>A0ABW4GUQ8</accession>
<keyword evidence="2" id="KW-1185">Reference proteome</keyword>
<comment type="caution">
    <text evidence="1">The sequence shown here is derived from an EMBL/GenBank/DDBJ whole genome shotgun (WGS) entry which is preliminary data.</text>
</comment>
<name>A0ABW4GUQ8_9ACTN</name>
<sequence length="166" mass="18504">MIKALRRVGEVAGANLGGVDVTVVPQRRRRELARDGMMRNATALRRHRPYEYQLATLLSAIVYLEAKATDDALELFDLIVTSDLLARAERASKTEKLRRYPRLSRDAGKLAAAVEVLLEAVDWGENSTLDVVWDAIENVVSRSELRASVAWCCRRTPTRTASGAPR</sequence>